<dbReference type="AlphaFoldDB" id="A0A918DGT7"/>
<accession>A0A918DGT7</accession>
<dbReference type="GO" id="GO:0043565">
    <property type="term" value="F:sequence-specific DNA binding"/>
    <property type="evidence" value="ECO:0007669"/>
    <property type="project" value="TreeGrafter"/>
</dbReference>
<dbReference type="Gene3D" id="3.40.190.290">
    <property type="match status" value="1"/>
</dbReference>
<dbReference type="InterPro" id="IPR058163">
    <property type="entry name" value="LysR-type_TF_proteobact-type"/>
</dbReference>
<proteinExistence type="inferred from homology"/>
<dbReference type="GO" id="GO:0006351">
    <property type="term" value="P:DNA-templated transcription"/>
    <property type="evidence" value="ECO:0007669"/>
    <property type="project" value="TreeGrafter"/>
</dbReference>
<dbReference type="PANTHER" id="PTHR30537">
    <property type="entry name" value="HTH-TYPE TRANSCRIPTIONAL REGULATOR"/>
    <property type="match status" value="1"/>
</dbReference>
<dbReference type="SUPFAM" id="SSF46785">
    <property type="entry name" value="Winged helix' DNA-binding domain"/>
    <property type="match status" value="1"/>
</dbReference>
<sequence>MGDSMKIDDLKLFMLVVELGGFSSAADALNLPRSNVSRRVNELEQQLNVKLLTRTTRRLTLTPTGLEYYQSLQNIIPQLDQAHEAIRTHSHSPSGKIKIGLLNESDILIHEILQSFLQKYPNIRLETHLSGMGYHDILNYGLDACVHIGSIDDSSFIARPITPFKRKMYASRGYVEKHGRPQKLEDLQQHFLLMLRWTDGRLENNWVFNKGSVKVDSRLIANSSYYIRHAVFQGDGIGVLPEVMAKPFVQTGEIIDLLPEYEMTLDDLWLVYPSRKGLSYAARLFIDYVLEEVAKIQ</sequence>
<reference evidence="6" key="1">
    <citation type="journal article" date="2014" name="Int. J. Syst. Evol. Microbiol.">
        <title>Complete genome sequence of Corynebacterium casei LMG S-19264T (=DSM 44701T), isolated from a smear-ripened cheese.</title>
        <authorList>
            <consortium name="US DOE Joint Genome Institute (JGI-PGF)"/>
            <person name="Walter F."/>
            <person name="Albersmeier A."/>
            <person name="Kalinowski J."/>
            <person name="Ruckert C."/>
        </authorList>
    </citation>
    <scope>NUCLEOTIDE SEQUENCE</scope>
    <source>
        <strain evidence="6">CGMCC 1.7086</strain>
    </source>
</reference>
<dbReference type="InterPro" id="IPR036390">
    <property type="entry name" value="WH_DNA-bd_sf"/>
</dbReference>
<dbReference type="PROSITE" id="PS50931">
    <property type="entry name" value="HTH_LYSR"/>
    <property type="match status" value="1"/>
</dbReference>
<gene>
    <name evidence="6" type="ORF">GCM10010982_09800</name>
</gene>
<dbReference type="FunFam" id="1.10.10.10:FF:000001">
    <property type="entry name" value="LysR family transcriptional regulator"/>
    <property type="match status" value="1"/>
</dbReference>
<comment type="similarity">
    <text evidence="1">Belongs to the LysR transcriptional regulatory family.</text>
</comment>
<feature type="domain" description="HTH lysR-type" evidence="5">
    <location>
        <begin position="5"/>
        <end position="62"/>
    </location>
</feature>
<keyword evidence="2" id="KW-0805">Transcription regulation</keyword>
<evidence type="ECO:0000313" key="6">
    <source>
        <dbReference type="EMBL" id="GGO66191.1"/>
    </source>
</evidence>
<organism evidence="6 7">
    <name type="scientific">Bowmanella pacifica</name>
    <dbReference type="NCBI Taxonomy" id="502051"/>
    <lineage>
        <taxon>Bacteria</taxon>
        <taxon>Pseudomonadati</taxon>
        <taxon>Pseudomonadota</taxon>
        <taxon>Gammaproteobacteria</taxon>
        <taxon>Alteromonadales</taxon>
        <taxon>Alteromonadaceae</taxon>
        <taxon>Bowmanella</taxon>
    </lineage>
</organism>
<dbReference type="Proteomes" id="UP000606935">
    <property type="component" value="Unassembled WGS sequence"/>
</dbReference>
<evidence type="ECO:0000259" key="5">
    <source>
        <dbReference type="PROSITE" id="PS50931"/>
    </source>
</evidence>
<evidence type="ECO:0000256" key="3">
    <source>
        <dbReference type="ARBA" id="ARBA00023125"/>
    </source>
</evidence>
<evidence type="ECO:0000256" key="2">
    <source>
        <dbReference type="ARBA" id="ARBA00023015"/>
    </source>
</evidence>
<comment type="caution">
    <text evidence="6">The sequence shown here is derived from an EMBL/GenBank/DDBJ whole genome shotgun (WGS) entry which is preliminary data.</text>
</comment>
<dbReference type="InterPro" id="IPR000847">
    <property type="entry name" value="LysR_HTH_N"/>
</dbReference>
<dbReference type="Pfam" id="PF03466">
    <property type="entry name" value="LysR_substrate"/>
    <property type="match status" value="1"/>
</dbReference>
<name>A0A918DGT7_9ALTE</name>
<protein>
    <submittedName>
        <fullName evidence="6">Transcriptional regulator</fullName>
    </submittedName>
</protein>
<dbReference type="Pfam" id="PF00126">
    <property type="entry name" value="HTH_1"/>
    <property type="match status" value="1"/>
</dbReference>
<evidence type="ECO:0000313" key="7">
    <source>
        <dbReference type="Proteomes" id="UP000606935"/>
    </source>
</evidence>
<reference evidence="6" key="2">
    <citation type="submission" date="2020-09" db="EMBL/GenBank/DDBJ databases">
        <authorList>
            <person name="Sun Q."/>
            <person name="Zhou Y."/>
        </authorList>
    </citation>
    <scope>NUCLEOTIDE SEQUENCE</scope>
    <source>
        <strain evidence="6">CGMCC 1.7086</strain>
    </source>
</reference>
<dbReference type="SUPFAM" id="SSF53850">
    <property type="entry name" value="Periplasmic binding protein-like II"/>
    <property type="match status" value="1"/>
</dbReference>
<keyword evidence="7" id="KW-1185">Reference proteome</keyword>
<dbReference type="PANTHER" id="PTHR30537:SF5">
    <property type="entry name" value="HTH-TYPE TRANSCRIPTIONAL ACTIVATOR TTDR-RELATED"/>
    <property type="match status" value="1"/>
</dbReference>
<evidence type="ECO:0000256" key="1">
    <source>
        <dbReference type="ARBA" id="ARBA00009437"/>
    </source>
</evidence>
<dbReference type="Gene3D" id="1.10.10.10">
    <property type="entry name" value="Winged helix-like DNA-binding domain superfamily/Winged helix DNA-binding domain"/>
    <property type="match status" value="1"/>
</dbReference>
<dbReference type="EMBL" id="BMLS01000001">
    <property type="protein sequence ID" value="GGO66191.1"/>
    <property type="molecule type" value="Genomic_DNA"/>
</dbReference>
<dbReference type="GO" id="GO:0003700">
    <property type="term" value="F:DNA-binding transcription factor activity"/>
    <property type="evidence" value="ECO:0007669"/>
    <property type="project" value="InterPro"/>
</dbReference>
<keyword evidence="4" id="KW-0804">Transcription</keyword>
<dbReference type="InterPro" id="IPR036388">
    <property type="entry name" value="WH-like_DNA-bd_sf"/>
</dbReference>
<keyword evidence="3" id="KW-0238">DNA-binding</keyword>
<dbReference type="CDD" id="cd08422">
    <property type="entry name" value="PBP2_CrgA_like"/>
    <property type="match status" value="1"/>
</dbReference>
<dbReference type="InterPro" id="IPR005119">
    <property type="entry name" value="LysR_subst-bd"/>
</dbReference>
<evidence type="ECO:0000256" key="4">
    <source>
        <dbReference type="ARBA" id="ARBA00023163"/>
    </source>
</evidence>